<dbReference type="InterPro" id="IPR036249">
    <property type="entry name" value="Thioredoxin-like_sf"/>
</dbReference>
<protein>
    <submittedName>
        <fullName evidence="2">AGR3 protein</fullName>
    </submittedName>
</protein>
<keyword evidence="1" id="KW-0732">Signal</keyword>
<accession>A0ABS2XRU5</accession>
<dbReference type="InterPro" id="IPR051099">
    <property type="entry name" value="AGR/TXD"/>
</dbReference>
<comment type="caution">
    <text evidence="2">The sequence shown here is derived from an EMBL/GenBank/DDBJ whole genome shotgun (WGS) entry which is preliminary data.</text>
</comment>
<feature type="non-terminal residue" evidence="2">
    <location>
        <position position="167"/>
    </location>
</feature>
<dbReference type="Proteomes" id="UP001166093">
    <property type="component" value="Unassembled WGS sequence"/>
</dbReference>
<dbReference type="Gene3D" id="3.40.30.10">
    <property type="entry name" value="Glutaredoxin"/>
    <property type="match status" value="1"/>
</dbReference>
<dbReference type="EMBL" id="JAAWVQ010064022">
    <property type="protein sequence ID" value="MBN3276918.1"/>
    <property type="molecule type" value="Genomic_DNA"/>
</dbReference>
<dbReference type="SUPFAM" id="SSF52833">
    <property type="entry name" value="Thioredoxin-like"/>
    <property type="match status" value="1"/>
</dbReference>
<organism evidence="2 3">
    <name type="scientific">Polyodon spathula</name>
    <name type="common">North American paddlefish</name>
    <name type="synonym">Squalus spathula</name>
    <dbReference type="NCBI Taxonomy" id="7913"/>
    <lineage>
        <taxon>Eukaryota</taxon>
        <taxon>Metazoa</taxon>
        <taxon>Chordata</taxon>
        <taxon>Craniata</taxon>
        <taxon>Vertebrata</taxon>
        <taxon>Euteleostomi</taxon>
        <taxon>Actinopterygii</taxon>
        <taxon>Chondrostei</taxon>
        <taxon>Acipenseriformes</taxon>
        <taxon>Polyodontidae</taxon>
        <taxon>Polyodon</taxon>
    </lineage>
</organism>
<evidence type="ECO:0000256" key="1">
    <source>
        <dbReference type="ARBA" id="ARBA00022729"/>
    </source>
</evidence>
<reference evidence="2" key="1">
    <citation type="journal article" date="2021" name="Cell">
        <title>Tracing the genetic footprints of vertebrate landing in non-teleost ray-finned fishes.</title>
        <authorList>
            <person name="Bi X."/>
            <person name="Wang K."/>
            <person name="Yang L."/>
            <person name="Pan H."/>
            <person name="Jiang H."/>
            <person name="Wei Q."/>
            <person name="Fang M."/>
            <person name="Yu H."/>
            <person name="Zhu C."/>
            <person name="Cai Y."/>
            <person name="He Y."/>
            <person name="Gan X."/>
            <person name="Zeng H."/>
            <person name="Yu D."/>
            <person name="Zhu Y."/>
            <person name="Jiang H."/>
            <person name="Qiu Q."/>
            <person name="Yang H."/>
            <person name="Zhang Y.E."/>
            <person name="Wang W."/>
            <person name="Zhu M."/>
            <person name="He S."/>
            <person name="Zhang G."/>
        </authorList>
    </citation>
    <scope>NUCLEOTIDE SEQUENCE</scope>
    <source>
        <strain evidence="2">Pddl_001</strain>
    </source>
</reference>
<gene>
    <name evidence="2" type="primary">Agr3</name>
    <name evidence="2" type="ORF">GTO93_0008671</name>
</gene>
<proteinExistence type="predicted"/>
<dbReference type="PANTHER" id="PTHR15337">
    <property type="entry name" value="ANTERIOR GRADIENT PROTEIN-RELATED"/>
    <property type="match status" value="1"/>
</dbReference>
<name>A0ABS2XRU5_POLSP</name>
<dbReference type="PANTHER" id="PTHR15337:SF5">
    <property type="entry name" value="ANTERIOR GRADIENT PROTEIN 3"/>
    <property type="match status" value="1"/>
</dbReference>
<evidence type="ECO:0000313" key="3">
    <source>
        <dbReference type="Proteomes" id="UP001166093"/>
    </source>
</evidence>
<evidence type="ECO:0000313" key="2">
    <source>
        <dbReference type="EMBL" id="MBN3276918.1"/>
    </source>
</evidence>
<sequence length="167" mass="19072">MKAVLQGLFFCLVTTAFFFFYPAEKKTDHPLSRGWGADIEWVQSYEEGLFQAKTREKPLMVIHHLMDCPYSKALKELFSQHEEIQKIAKEDFIMMNVMGVREGAVQSPRLKPTLNWREHPFFREQSSLHASGLPWTGVSTLSLGDLGGCGWPGSDQDFTDADWVTIQ</sequence>
<dbReference type="Pfam" id="PF13899">
    <property type="entry name" value="Thioredoxin_7"/>
    <property type="match status" value="1"/>
</dbReference>
<keyword evidence="3" id="KW-1185">Reference proteome</keyword>
<feature type="non-terminal residue" evidence="2">
    <location>
        <position position="1"/>
    </location>
</feature>